<feature type="non-terminal residue" evidence="3">
    <location>
        <position position="1"/>
    </location>
</feature>
<evidence type="ECO:0000313" key="3">
    <source>
        <dbReference type="EMBL" id="MEQ2163513.1"/>
    </source>
</evidence>
<keyword evidence="2" id="KW-0812">Transmembrane</keyword>
<feature type="transmembrane region" description="Helical" evidence="2">
    <location>
        <begin position="48"/>
        <end position="67"/>
    </location>
</feature>
<evidence type="ECO:0000256" key="1">
    <source>
        <dbReference type="SAM" id="MobiDB-lite"/>
    </source>
</evidence>
<feature type="region of interest" description="Disordered" evidence="1">
    <location>
        <begin position="1"/>
        <end position="26"/>
    </location>
</feature>
<dbReference type="Proteomes" id="UP001476798">
    <property type="component" value="Unassembled WGS sequence"/>
</dbReference>
<keyword evidence="4" id="KW-1185">Reference proteome</keyword>
<evidence type="ECO:0000256" key="2">
    <source>
        <dbReference type="SAM" id="Phobius"/>
    </source>
</evidence>
<proteinExistence type="predicted"/>
<organism evidence="3 4">
    <name type="scientific">Goodea atripinnis</name>
    <dbReference type="NCBI Taxonomy" id="208336"/>
    <lineage>
        <taxon>Eukaryota</taxon>
        <taxon>Metazoa</taxon>
        <taxon>Chordata</taxon>
        <taxon>Craniata</taxon>
        <taxon>Vertebrata</taxon>
        <taxon>Euteleostomi</taxon>
        <taxon>Actinopterygii</taxon>
        <taxon>Neopterygii</taxon>
        <taxon>Teleostei</taxon>
        <taxon>Neoteleostei</taxon>
        <taxon>Acanthomorphata</taxon>
        <taxon>Ovalentaria</taxon>
        <taxon>Atherinomorphae</taxon>
        <taxon>Cyprinodontiformes</taxon>
        <taxon>Goodeidae</taxon>
        <taxon>Goodea</taxon>
    </lineage>
</organism>
<sequence>GGESDSVTEASAVPDLTGGDAFQTPDTALPITRARKRKKKLTWQGPQNVNTLLIALNLCYVMLLYSLPQIQKGPLNLRLMRVQWELVLSSYRKVKMELIIPFVIFLGSLTEASLTIPSLRRKPWLCFWPYNTLRYTLDPVLLQLWSTLTITHLSS</sequence>
<reference evidence="3 4" key="1">
    <citation type="submission" date="2021-06" db="EMBL/GenBank/DDBJ databases">
        <authorList>
            <person name="Palmer J.M."/>
        </authorList>
    </citation>
    <scope>NUCLEOTIDE SEQUENCE [LARGE SCALE GENOMIC DNA]</scope>
    <source>
        <strain evidence="3 4">GA_2019</strain>
        <tissue evidence="3">Muscle</tissue>
    </source>
</reference>
<keyword evidence="2" id="KW-1133">Transmembrane helix</keyword>
<keyword evidence="2" id="KW-0472">Membrane</keyword>
<comment type="caution">
    <text evidence="3">The sequence shown here is derived from an EMBL/GenBank/DDBJ whole genome shotgun (WGS) entry which is preliminary data.</text>
</comment>
<dbReference type="EMBL" id="JAHRIO010015072">
    <property type="protein sequence ID" value="MEQ2163513.1"/>
    <property type="molecule type" value="Genomic_DNA"/>
</dbReference>
<evidence type="ECO:0000313" key="4">
    <source>
        <dbReference type="Proteomes" id="UP001476798"/>
    </source>
</evidence>
<name>A0ABV0MYM1_9TELE</name>
<accession>A0ABV0MYM1</accession>
<gene>
    <name evidence="3" type="ORF">GOODEAATRI_030963</name>
</gene>
<protein>
    <submittedName>
        <fullName evidence="3">Uncharacterized protein</fullName>
    </submittedName>
</protein>